<feature type="compositionally biased region" description="Polar residues" evidence="3">
    <location>
        <begin position="289"/>
        <end position="312"/>
    </location>
</feature>
<dbReference type="GO" id="GO:0008168">
    <property type="term" value="F:methyltransferase activity"/>
    <property type="evidence" value="ECO:0007669"/>
    <property type="project" value="UniProtKB-KW"/>
</dbReference>
<feature type="compositionally biased region" description="Pro residues" evidence="3">
    <location>
        <begin position="348"/>
        <end position="367"/>
    </location>
</feature>
<keyword evidence="2" id="KW-0808">Transferase</keyword>
<dbReference type="InterPro" id="IPR005532">
    <property type="entry name" value="SUMF_dom"/>
</dbReference>
<dbReference type="InterPro" id="IPR016187">
    <property type="entry name" value="CTDL_fold"/>
</dbReference>
<dbReference type="GeneID" id="87805425"/>
<dbReference type="SUPFAM" id="SSF56436">
    <property type="entry name" value="C-type lectin-like"/>
    <property type="match status" value="1"/>
</dbReference>
<evidence type="ECO:0000259" key="5">
    <source>
        <dbReference type="Pfam" id="PF10017"/>
    </source>
</evidence>
<dbReference type="Gene3D" id="3.40.50.150">
    <property type="entry name" value="Vaccinia Virus protein VP39"/>
    <property type="match status" value="2"/>
</dbReference>
<reference evidence="6" key="1">
    <citation type="submission" date="2023-10" db="EMBL/GenBank/DDBJ databases">
        <authorList>
            <person name="Noh H."/>
        </authorList>
    </citation>
    <scope>NUCLEOTIDE SEQUENCE</scope>
    <source>
        <strain evidence="6">DUCC4014</strain>
    </source>
</reference>
<dbReference type="InterPro" id="IPR029063">
    <property type="entry name" value="SAM-dependent_MTases_sf"/>
</dbReference>
<dbReference type="InterPro" id="IPR042095">
    <property type="entry name" value="SUMF_sf"/>
</dbReference>
<dbReference type="Pfam" id="PF10017">
    <property type="entry name" value="Methyltransf_33"/>
    <property type="match status" value="3"/>
</dbReference>
<dbReference type="Gene3D" id="3.90.1580.10">
    <property type="entry name" value="paralog of FGE (formylglycine-generating enzyme)"/>
    <property type="match status" value="1"/>
</dbReference>
<dbReference type="EMBL" id="CP086715">
    <property type="protein sequence ID" value="WOO78637.1"/>
    <property type="molecule type" value="Genomic_DNA"/>
</dbReference>
<evidence type="ECO:0000313" key="6">
    <source>
        <dbReference type="EMBL" id="WOO78637.1"/>
    </source>
</evidence>
<dbReference type="Pfam" id="PF03781">
    <property type="entry name" value="FGE-sulfatase"/>
    <property type="match status" value="1"/>
</dbReference>
<feature type="domain" description="Histidine-specific methyltransferase SAM-dependent" evidence="5">
    <location>
        <begin position="188"/>
        <end position="271"/>
    </location>
</feature>
<dbReference type="GO" id="GO:0032259">
    <property type="term" value="P:methylation"/>
    <property type="evidence" value="ECO:0007669"/>
    <property type="project" value="UniProtKB-KW"/>
</dbReference>
<evidence type="ECO:0000313" key="7">
    <source>
        <dbReference type="Proteomes" id="UP000827549"/>
    </source>
</evidence>
<dbReference type="Proteomes" id="UP000827549">
    <property type="component" value="Chromosome 2"/>
</dbReference>
<evidence type="ECO:0000256" key="2">
    <source>
        <dbReference type="ARBA" id="ARBA00022679"/>
    </source>
</evidence>
<proteinExistence type="predicted"/>
<evidence type="ECO:0000259" key="4">
    <source>
        <dbReference type="Pfam" id="PF03781"/>
    </source>
</evidence>
<dbReference type="RefSeq" id="XP_062624669.1">
    <property type="nucleotide sequence ID" value="XM_062768685.1"/>
</dbReference>
<feature type="domain" description="Histidine-specific methyltransferase SAM-dependent" evidence="5">
    <location>
        <begin position="77"/>
        <end position="125"/>
    </location>
</feature>
<feature type="region of interest" description="Disordered" evidence="3">
    <location>
        <begin position="342"/>
        <end position="371"/>
    </location>
</feature>
<feature type="domain" description="Sulfatase-modifying factor enzyme-like" evidence="4">
    <location>
        <begin position="789"/>
        <end position="1009"/>
    </location>
</feature>
<protein>
    <submittedName>
        <fullName evidence="6">Ergothioneine biosynthesis protein 1</fullName>
    </submittedName>
</protein>
<dbReference type="AlphaFoldDB" id="A0AAF0Y277"/>
<sequence length="1013" mass="112491">MRAPSYKHRDPCHTSPPFFSFTTFNMAGTQIYTLPDVAAGSDSVVEPLRDQIERGLAGTDQPTIPGNTESDKAWAYKRSVPTVVLYDAAGLRLYDRITADAPEYYLFADELNLLKSHGHEIVRAMGFPGNGYEQPEEQEGGDKVLEELFFPPVKDWRPARWGDVDVGRFNGGVNAEEGLGGGWDRGWDVVELGAGALHKTAHLLTALAEALPPAPKGIDTPAPITYHALDLSRPELARVLKQMDKRYGNTLSGRVTTVGLHGDYTAGLKLVREGGLASLAASGHGSPDEPSSPSTQPSTAELSSSPNSVHSDNLITPAMMATTHEAGVAADDDIPVLATSMGSKWTAPPAPRPTPAPAATPRAPPATPHAEDRPVHFLFLGSSLGNFDRESAAPFLRSLPLRPGDTLLLGLDGRPAPGAEGRHKVEVAYNDPQGHTRAFEEHGWDVAMAELGLGKDHKVEFVGRYNEILGRHEAYFRSKDQQTLHLPGLDRDVTLDKDELLHIEWSYKYSLAEALALFEAADLRVVDSWKAPESEYRLWVLERPDVRFIDKPVQADEEAADKQIVSLPKGVASWDEWEAMWKLWDHITLDMIPKEMLHQKPIDLRHICLFYLGHIPTFLDIYLSRITDGTHSEPVYFKDIFERGIDPDVDDPTKIHSHSEVPKCEEDWPVLDEIIGFRDRVRARLRKIYDEAEAGKVLTRHEARSIFMGFEHEAMHAETLLYMLFQSPLTRPPTAVPQWEVLKAHWAAERSAATAKGGKMILNVPETVVTLGHDDLEADDATATNWKEHEFGWDNEHSAHRVTVKPFRVDALPISNGQYRRFLDLTGKLPYLVAETAPASWVQVNGEWHVKSLYGPVPFSIAGSWPLMASRDEFVAYAASVGGRLPTEAELRALWKHPEGPRPTGPTANVGFKNWHPIPPQLTTLDNAGTVIHGHNGGVWEWTATKMEPFDGYVASKLYPGYSSDFFDEKHYVVLGGSFATVPQIAGRESFRNWYQGNYRYAWVGARVVYNIA</sequence>
<keyword evidence="1" id="KW-0489">Methyltransferase</keyword>
<keyword evidence="7" id="KW-1185">Reference proteome</keyword>
<organism evidence="6 7">
    <name type="scientific">Vanrija pseudolonga</name>
    <dbReference type="NCBI Taxonomy" id="143232"/>
    <lineage>
        <taxon>Eukaryota</taxon>
        <taxon>Fungi</taxon>
        <taxon>Dikarya</taxon>
        <taxon>Basidiomycota</taxon>
        <taxon>Agaricomycotina</taxon>
        <taxon>Tremellomycetes</taxon>
        <taxon>Trichosporonales</taxon>
        <taxon>Trichosporonaceae</taxon>
        <taxon>Vanrija</taxon>
    </lineage>
</organism>
<evidence type="ECO:0000256" key="1">
    <source>
        <dbReference type="ARBA" id="ARBA00022603"/>
    </source>
</evidence>
<accession>A0AAF0Y277</accession>
<name>A0AAF0Y277_9TREE</name>
<dbReference type="InterPro" id="IPR019257">
    <property type="entry name" value="MeTrfase_dom"/>
</dbReference>
<gene>
    <name evidence="6" type="primary">egt-1_0</name>
    <name evidence="6" type="ORF">LOC62_02G002177</name>
</gene>
<feature type="region of interest" description="Disordered" evidence="3">
    <location>
        <begin position="279"/>
        <end position="312"/>
    </location>
</feature>
<dbReference type="PANTHER" id="PTHR43397">
    <property type="entry name" value="ERGOTHIONEINE BIOSYNTHESIS PROTEIN 1"/>
    <property type="match status" value="1"/>
</dbReference>
<evidence type="ECO:0000256" key="3">
    <source>
        <dbReference type="SAM" id="MobiDB-lite"/>
    </source>
</evidence>
<dbReference type="PANTHER" id="PTHR43397:SF1">
    <property type="entry name" value="ERGOTHIONEINE BIOSYNTHESIS PROTEIN 1"/>
    <property type="match status" value="1"/>
</dbReference>
<feature type="domain" description="Histidine-specific methyltransferase SAM-dependent" evidence="5">
    <location>
        <begin position="368"/>
        <end position="542"/>
    </location>
</feature>
<dbReference type="InterPro" id="IPR051128">
    <property type="entry name" value="EgtD_Methyltrsf_superfamily"/>
</dbReference>